<reference evidence="4" key="1">
    <citation type="submission" date="2021-12" db="EMBL/GenBank/DDBJ databases">
        <title>Convergent genome expansion in fungi linked to evolution of root-endophyte symbiosis.</title>
        <authorList>
            <consortium name="DOE Joint Genome Institute"/>
            <person name="Ke Y.-H."/>
            <person name="Bonito G."/>
            <person name="Liao H.-L."/>
            <person name="Looney B."/>
            <person name="Rojas-Flechas A."/>
            <person name="Nash J."/>
            <person name="Hameed K."/>
            <person name="Schadt C."/>
            <person name="Martin F."/>
            <person name="Crous P.W."/>
            <person name="Miettinen O."/>
            <person name="Magnuson J.K."/>
            <person name="Labbe J."/>
            <person name="Jacobson D."/>
            <person name="Doktycz M.J."/>
            <person name="Veneault-Fourrey C."/>
            <person name="Kuo A."/>
            <person name="Mondo S."/>
            <person name="Calhoun S."/>
            <person name="Riley R."/>
            <person name="Ohm R."/>
            <person name="LaButti K."/>
            <person name="Andreopoulos B."/>
            <person name="Pangilinan J."/>
            <person name="Nolan M."/>
            <person name="Tritt A."/>
            <person name="Clum A."/>
            <person name="Lipzen A."/>
            <person name="Daum C."/>
            <person name="Barry K."/>
            <person name="Grigoriev I.V."/>
            <person name="Vilgalys R."/>
        </authorList>
    </citation>
    <scope>NUCLEOTIDE SEQUENCE</scope>
    <source>
        <strain evidence="4">PMI_201</strain>
    </source>
</reference>
<comment type="caution">
    <text evidence="4">The sequence shown here is derived from an EMBL/GenBank/DDBJ whole genome shotgun (WGS) entry which is preliminary data.</text>
</comment>
<dbReference type="SUPFAM" id="SSF51430">
    <property type="entry name" value="NAD(P)-linked oxidoreductase"/>
    <property type="match status" value="1"/>
</dbReference>
<organism evidence="4 5">
    <name type="scientific">Talaromyces proteolyticus</name>
    <dbReference type="NCBI Taxonomy" id="1131652"/>
    <lineage>
        <taxon>Eukaryota</taxon>
        <taxon>Fungi</taxon>
        <taxon>Dikarya</taxon>
        <taxon>Ascomycota</taxon>
        <taxon>Pezizomycotina</taxon>
        <taxon>Eurotiomycetes</taxon>
        <taxon>Eurotiomycetidae</taxon>
        <taxon>Eurotiales</taxon>
        <taxon>Trichocomaceae</taxon>
        <taxon>Talaromyces</taxon>
        <taxon>Talaromyces sect. Bacilispori</taxon>
    </lineage>
</organism>
<evidence type="ECO:0000313" key="4">
    <source>
        <dbReference type="EMBL" id="KAH8695538.1"/>
    </source>
</evidence>
<keyword evidence="5" id="KW-1185">Reference proteome</keyword>
<dbReference type="EMBL" id="JAJTJA010000008">
    <property type="protein sequence ID" value="KAH8695538.1"/>
    <property type="molecule type" value="Genomic_DNA"/>
</dbReference>
<dbReference type="Proteomes" id="UP001201262">
    <property type="component" value="Unassembled WGS sequence"/>
</dbReference>
<dbReference type="GO" id="GO:0016491">
    <property type="term" value="F:oxidoreductase activity"/>
    <property type="evidence" value="ECO:0007669"/>
    <property type="project" value="UniProtKB-KW"/>
</dbReference>
<evidence type="ECO:0000256" key="1">
    <source>
        <dbReference type="ARBA" id="ARBA00023002"/>
    </source>
</evidence>
<dbReference type="Pfam" id="PF00248">
    <property type="entry name" value="Aldo_ket_red"/>
    <property type="match status" value="1"/>
</dbReference>
<feature type="domain" description="NADP-dependent oxidoreductase" evidence="3">
    <location>
        <begin position="8"/>
        <end position="314"/>
    </location>
</feature>
<comment type="similarity">
    <text evidence="2">Belongs to the aldo/keto reductase family. Aldo/keto reductase 2 subfamily.</text>
</comment>
<dbReference type="InterPro" id="IPR036812">
    <property type="entry name" value="NAD(P)_OxRdtase_dom_sf"/>
</dbReference>
<dbReference type="RefSeq" id="XP_046070680.1">
    <property type="nucleotide sequence ID" value="XM_046219412.1"/>
</dbReference>
<dbReference type="InterPro" id="IPR023210">
    <property type="entry name" value="NADP_OxRdtase_dom"/>
</dbReference>
<evidence type="ECO:0000313" key="5">
    <source>
        <dbReference type="Proteomes" id="UP001201262"/>
    </source>
</evidence>
<evidence type="ECO:0000259" key="3">
    <source>
        <dbReference type="Pfam" id="PF00248"/>
    </source>
</evidence>
<dbReference type="CDD" id="cd19075">
    <property type="entry name" value="AKR_AKR7A1-5"/>
    <property type="match status" value="1"/>
</dbReference>
<dbReference type="PANTHER" id="PTHR43364">
    <property type="entry name" value="NADH-SPECIFIC METHYLGLYOXAL REDUCTASE-RELATED"/>
    <property type="match status" value="1"/>
</dbReference>
<protein>
    <submittedName>
        <fullName evidence="4">NADP-dependent oxidoreductase domain-containing protein</fullName>
    </submittedName>
</protein>
<name>A0AAD4KLN3_9EURO</name>
<sequence>MASKSPLRIILGAANIGDTYKDKLAKFGTPEEVKSFLDYFYDRGYNSLDTARAYSPGARGTSEPLLGVVGAGKRFNIDTKILPHVEHPHTRDKIERNINESLEALRVSQVDVEYLHRPDRTTPFEETCEAMNKAYIKGKFRRFGISNHTAEEVEQLVRICEERGFIKPTVYQGQYNPIVRGGENDLFPVLRKHGIAFYAWSPAGAGIFAGKHRDAQPGGRYDTSHPLGELYASWYVKPNIVSAVDRAVATATKFGISGHAAALRWTLHHGILDGKHGDGIIIGASSTTQLEQNLDIVEAGPLPKEVVEAMNDIYSELAGEEISYHF</sequence>
<dbReference type="Gene3D" id="3.20.20.100">
    <property type="entry name" value="NADP-dependent oxidoreductase domain"/>
    <property type="match status" value="1"/>
</dbReference>
<evidence type="ECO:0000256" key="2">
    <source>
        <dbReference type="ARBA" id="ARBA00038157"/>
    </source>
</evidence>
<dbReference type="GeneID" id="70249699"/>
<dbReference type="AlphaFoldDB" id="A0AAD4KLN3"/>
<dbReference type="PANTHER" id="PTHR43364:SF4">
    <property type="entry name" value="NAD(P)-LINKED OXIDOREDUCTASE SUPERFAMILY PROTEIN"/>
    <property type="match status" value="1"/>
</dbReference>
<accession>A0AAD4KLN3</accession>
<gene>
    <name evidence="4" type="ORF">BGW36DRAFT_418243</name>
</gene>
<proteinExistence type="inferred from homology"/>
<dbReference type="InterPro" id="IPR050523">
    <property type="entry name" value="AKR_Detox_Biosynth"/>
</dbReference>
<keyword evidence="1" id="KW-0560">Oxidoreductase</keyword>